<dbReference type="GO" id="GO:0000709">
    <property type="term" value="P:meiotic joint molecule formation"/>
    <property type="evidence" value="ECO:0007669"/>
    <property type="project" value="TreeGrafter"/>
</dbReference>
<name>A0A9W8ZE41_9PLEO</name>
<dbReference type="GO" id="GO:0034974">
    <property type="term" value="C:Swi5-Swi2 complex"/>
    <property type="evidence" value="ECO:0007669"/>
    <property type="project" value="TreeGrafter"/>
</dbReference>
<dbReference type="Gene3D" id="1.20.5.170">
    <property type="match status" value="1"/>
</dbReference>
<evidence type="ECO:0000313" key="6">
    <source>
        <dbReference type="Proteomes" id="UP001140510"/>
    </source>
</evidence>
<keyword evidence="6" id="KW-1185">Reference proteome</keyword>
<feature type="region of interest" description="Disordered" evidence="4">
    <location>
        <begin position="114"/>
        <end position="149"/>
    </location>
</feature>
<feature type="compositionally biased region" description="Low complexity" evidence="4">
    <location>
        <begin position="469"/>
        <end position="487"/>
    </location>
</feature>
<evidence type="ECO:0000256" key="4">
    <source>
        <dbReference type="SAM" id="MobiDB-lite"/>
    </source>
</evidence>
<dbReference type="Proteomes" id="UP001140510">
    <property type="component" value="Unassembled WGS sequence"/>
</dbReference>
<feature type="region of interest" description="Disordered" evidence="4">
    <location>
        <begin position="62"/>
        <end position="93"/>
    </location>
</feature>
<accession>A0A9W8ZE41</accession>
<dbReference type="InterPro" id="IPR010760">
    <property type="entry name" value="DNA-repair_Swi5"/>
</dbReference>
<feature type="region of interest" description="Disordered" evidence="4">
    <location>
        <begin position="1"/>
        <end position="24"/>
    </location>
</feature>
<dbReference type="EMBL" id="JAPEVA010000058">
    <property type="protein sequence ID" value="KAJ4402762.1"/>
    <property type="molecule type" value="Genomic_DNA"/>
</dbReference>
<feature type="compositionally biased region" description="Basic and acidic residues" evidence="4">
    <location>
        <begin position="133"/>
        <end position="145"/>
    </location>
</feature>
<feature type="region of interest" description="Disordered" evidence="4">
    <location>
        <begin position="411"/>
        <end position="435"/>
    </location>
</feature>
<keyword evidence="2" id="KW-0227">DNA damage</keyword>
<reference evidence="5" key="1">
    <citation type="submission" date="2022-10" db="EMBL/GenBank/DDBJ databases">
        <title>Tapping the CABI collections for fungal endophytes: first genome assemblies for Collariella, Neodidymelliopsis, Ascochyta clinopodiicola, Didymella pomorum, Didymosphaeria variabile, Neocosmospora piperis and Neocucurbitaria cava.</title>
        <authorList>
            <person name="Hill R."/>
        </authorList>
    </citation>
    <scope>NUCLEOTIDE SEQUENCE</scope>
    <source>
        <strain evidence="5">IMI 355091</strain>
    </source>
</reference>
<feature type="region of interest" description="Disordered" evidence="4">
    <location>
        <begin position="175"/>
        <end position="199"/>
    </location>
</feature>
<feature type="region of interest" description="Disordered" evidence="4">
    <location>
        <begin position="467"/>
        <end position="492"/>
    </location>
</feature>
<gene>
    <name evidence="5" type="ORF">N0V91_006983</name>
</gene>
<dbReference type="Pfam" id="PF07061">
    <property type="entry name" value="Swi5"/>
    <property type="match status" value="1"/>
</dbReference>
<feature type="compositionally biased region" description="Low complexity" evidence="4">
    <location>
        <begin position="330"/>
        <end position="341"/>
    </location>
</feature>
<dbReference type="PANTHER" id="PTHR28529:SF2">
    <property type="entry name" value="DNA REPAIR PROTEIN SWI5 HOMOLOG"/>
    <property type="match status" value="1"/>
</dbReference>
<evidence type="ECO:0008006" key="7">
    <source>
        <dbReference type="Google" id="ProtNLM"/>
    </source>
</evidence>
<dbReference type="AlphaFoldDB" id="A0A9W8ZE41"/>
<dbReference type="OrthoDB" id="255837at2759"/>
<organism evidence="5 6">
    <name type="scientific">Didymella pomorum</name>
    <dbReference type="NCBI Taxonomy" id="749634"/>
    <lineage>
        <taxon>Eukaryota</taxon>
        <taxon>Fungi</taxon>
        <taxon>Dikarya</taxon>
        <taxon>Ascomycota</taxon>
        <taxon>Pezizomycotina</taxon>
        <taxon>Dothideomycetes</taxon>
        <taxon>Pleosporomycetidae</taxon>
        <taxon>Pleosporales</taxon>
        <taxon>Pleosporineae</taxon>
        <taxon>Didymellaceae</taxon>
        <taxon>Didymella</taxon>
    </lineage>
</organism>
<feature type="region of interest" description="Disordered" evidence="4">
    <location>
        <begin position="234"/>
        <end position="255"/>
    </location>
</feature>
<evidence type="ECO:0000256" key="3">
    <source>
        <dbReference type="ARBA" id="ARBA00023204"/>
    </source>
</evidence>
<feature type="compositionally biased region" description="Polar residues" evidence="4">
    <location>
        <begin position="185"/>
        <end position="194"/>
    </location>
</feature>
<dbReference type="PANTHER" id="PTHR28529">
    <property type="entry name" value="DNA REPAIR PROTEIN SWI5 HOMOLOG"/>
    <property type="match status" value="1"/>
</dbReference>
<evidence type="ECO:0000313" key="5">
    <source>
        <dbReference type="EMBL" id="KAJ4402762.1"/>
    </source>
</evidence>
<protein>
    <recommendedName>
        <fullName evidence="7">Swi5-domain-containing protein</fullName>
    </recommendedName>
</protein>
<dbReference type="GO" id="GO:0010772">
    <property type="term" value="P:meiotic DNA recombinase assembly involved in reciprocal meiotic recombination"/>
    <property type="evidence" value="ECO:0007669"/>
    <property type="project" value="TreeGrafter"/>
</dbReference>
<feature type="region of interest" description="Disordered" evidence="4">
    <location>
        <begin position="326"/>
        <end position="387"/>
    </location>
</feature>
<proteinExistence type="inferred from homology"/>
<evidence type="ECO:0000256" key="2">
    <source>
        <dbReference type="ARBA" id="ARBA00022763"/>
    </source>
</evidence>
<comment type="caution">
    <text evidence="5">The sequence shown here is derived from an EMBL/GenBank/DDBJ whole genome shotgun (WGS) entry which is preliminary data.</text>
</comment>
<feature type="compositionally biased region" description="Polar residues" evidence="4">
    <location>
        <begin position="411"/>
        <end position="428"/>
    </location>
</feature>
<dbReference type="GO" id="GO:0032798">
    <property type="term" value="C:Swi5-Sfr1 complex"/>
    <property type="evidence" value="ECO:0007669"/>
    <property type="project" value="TreeGrafter"/>
</dbReference>
<feature type="compositionally biased region" description="Polar residues" evidence="4">
    <location>
        <begin position="374"/>
        <end position="384"/>
    </location>
</feature>
<sequence>MAIGTGVTEIADSEEESLTSSPAAVSDATIDKLFPTAGQDVQAVAYPHQEVAAHTANEALGGTGALGVDQKNSSTDLGKTRSDQSELHSAHKAATNNVSACTVDTAQSADGKLQDLDGAVVGPKQSDRSVTARTDDEAGSPRDKGILPGATLAPELDERANLQLNQQNHPLALDEKSQHHLQDPPISTSGSTGLQRDKLSKNHPQDLAVDGHITEMRLPLSDLTQPTSSERKLVEVDNASTVSQKDSAAAAVTTRPDCETVREATITTPNAASTHYPKVAVAGQTAPDTASKPGSMDLDVTYRAVDVASVGGNKGDSKVAIEPCATDDATTSSEESQHTTQLAATSVPPVDVGRTDGCEDPEANDGASIAPGSRAQSRTTADNSRLSDHYGHNITIATNESVEAEVGLSQNLTAAPNEQDRTNPSTNSAREEIAMPRSEVVLQSAGGDVQGRGDSDSFTRNDELPASMASAVQTESQSTASQASEPASPLPAEKLSPQEITLAELRAQKAALLSSLKVQPAVQVLMEGNDDDDGEPTEKDIMTAANRIVKEHIKLLHEYNELKDVGQGLMGLIADQRGARIVEIQDEFGIDTND</sequence>
<comment type="similarity">
    <text evidence="1">Belongs to the SWI5/SAE3 family.</text>
</comment>
<feature type="compositionally biased region" description="Basic and acidic residues" evidence="4">
    <location>
        <begin position="78"/>
        <end position="89"/>
    </location>
</feature>
<keyword evidence="3" id="KW-0234">DNA repair</keyword>
<evidence type="ECO:0000256" key="1">
    <source>
        <dbReference type="ARBA" id="ARBA00008060"/>
    </source>
</evidence>